<dbReference type="KEGG" id="eiv:EIN_044250"/>
<reference evidence="2 3" key="1">
    <citation type="submission" date="2012-10" db="EMBL/GenBank/DDBJ databases">
        <authorList>
            <person name="Zafar N."/>
            <person name="Inman J."/>
            <person name="Hall N."/>
            <person name="Lorenzi H."/>
            <person name="Caler E."/>
        </authorList>
    </citation>
    <scope>NUCLEOTIDE SEQUENCE [LARGE SCALE GENOMIC DNA]</scope>
    <source>
        <strain evidence="2 3">IP1</strain>
    </source>
</reference>
<accession>A0A0A1TZ70</accession>
<evidence type="ECO:0000256" key="1">
    <source>
        <dbReference type="SAM" id="Coils"/>
    </source>
</evidence>
<dbReference type="GeneID" id="14885802"/>
<protein>
    <submittedName>
        <fullName evidence="2">Uncharacterized protein</fullName>
    </submittedName>
</protein>
<sequence>MKSLRETSEYSRMSIGDLVDNTRNYQAKLSELTVEVLDLKTKLDSEEKKRQSAESALMTLQKEHDKMYSISKDGATREEQLNSTVTRLTSENECLKEKLMNMTEKVEEQSDAINVLKSELSQIKTKNEKEDTLLLQIQHLSEKLDTQHQSSQSFHSLEIQKVQESIEKVENEVKRVQMTCSPKSIHDDYEVLKERLDKQMQLDSRIVTQFKEAMIRMKNNQNNIFFALRGALDIQKEVTAKEIIHEVFALQQKKALVEMDNSELKRELEKTKKELDALSKRQKYYGDVLDKAEEILKQKLV</sequence>
<organism evidence="2 3">
    <name type="scientific">Entamoeba invadens IP1</name>
    <dbReference type="NCBI Taxonomy" id="370355"/>
    <lineage>
        <taxon>Eukaryota</taxon>
        <taxon>Amoebozoa</taxon>
        <taxon>Evosea</taxon>
        <taxon>Archamoebae</taxon>
        <taxon>Mastigamoebida</taxon>
        <taxon>Entamoebidae</taxon>
        <taxon>Entamoeba</taxon>
    </lineage>
</organism>
<dbReference type="VEuPathDB" id="AmoebaDB:EIN_044250"/>
<dbReference type="EMBL" id="KB206902">
    <property type="protein sequence ID" value="ELP86867.1"/>
    <property type="molecule type" value="Genomic_DNA"/>
</dbReference>
<dbReference type="OMA" id="MHRDEFT"/>
<keyword evidence="3" id="KW-1185">Reference proteome</keyword>
<keyword evidence="1" id="KW-0175">Coiled coil</keyword>
<feature type="coiled-coil region" evidence="1">
    <location>
        <begin position="254"/>
        <end position="281"/>
    </location>
</feature>
<gene>
    <name evidence="2" type="ORF">EIN_044250</name>
</gene>
<evidence type="ECO:0000313" key="2">
    <source>
        <dbReference type="EMBL" id="ELP86867.1"/>
    </source>
</evidence>
<dbReference type="Proteomes" id="UP000014680">
    <property type="component" value="Unassembled WGS sequence"/>
</dbReference>
<evidence type="ECO:0000313" key="3">
    <source>
        <dbReference type="Proteomes" id="UP000014680"/>
    </source>
</evidence>
<proteinExistence type="predicted"/>
<dbReference type="RefSeq" id="XP_004253638.1">
    <property type="nucleotide sequence ID" value="XM_004253590.1"/>
</dbReference>
<feature type="coiled-coil region" evidence="1">
    <location>
        <begin position="29"/>
        <end position="126"/>
    </location>
</feature>
<name>A0A0A1TZ70_ENTIV</name>
<dbReference type="AlphaFoldDB" id="A0A0A1TZ70"/>